<gene>
    <name evidence="2" type="ORF">AVDCRST_MAG49-702</name>
</gene>
<dbReference type="GO" id="GO:0005840">
    <property type="term" value="C:ribosome"/>
    <property type="evidence" value="ECO:0007669"/>
    <property type="project" value="UniProtKB-KW"/>
</dbReference>
<sequence>AQAHLSAEAHPPQARARVPGPDGDQERPLGAGPPPPEGPPGADGLRREEVHPDQVQPGPAVALV</sequence>
<protein>
    <submittedName>
        <fullName evidence="2">LSU ribosomal protein L34p</fullName>
    </submittedName>
</protein>
<dbReference type="AlphaFoldDB" id="A0A6J4U5G5"/>
<feature type="non-terminal residue" evidence="2">
    <location>
        <position position="1"/>
    </location>
</feature>
<dbReference type="EMBL" id="CADCWG010000042">
    <property type="protein sequence ID" value="CAA9539566.1"/>
    <property type="molecule type" value="Genomic_DNA"/>
</dbReference>
<evidence type="ECO:0000256" key="1">
    <source>
        <dbReference type="SAM" id="MobiDB-lite"/>
    </source>
</evidence>
<keyword evidence="2" id="KW-0689">Ribosomal protein</keyword>
<name>A0A6J4U5G5_9BACT</name>
<feature type="region of interest" description="Disordered" evidence="1">
    <location>
        <begin position="1"/>
        <end position="64"/>
    </location>
</feature>
<keyword evidence="2" id="KW-0687">Ribonucleoprotein</keyword>
<organism evidence="2">
    <name type="scientific">uncultured Thermomicrobiales bacterium</name>
    <dbReference type="NCBI Taxonomy" id="1645740"/>
    <lineage>
        <taxon>Bacteria</taxon>
        <taxon>Pseudomonadati</taxon>
        <taxon>Thermomicrobiota</taxon>
        <taxon>Thermomicrobia</taxon>
        <taxon>Thermomicrobiales</taxon>
        <taxon>environmental samples</taxon>
    </lineage>
</organism>
<feature type="non-terminal residue" evidence="2">
    <location>
        <position position="64"/>
    </location>
</feature>
<reference evidence="2" key="1">
    <citation type="submission" date="2020-02" db="EMBL/GenBank/DDBJ databases">
        <authorList>
            <person name="Meier V. D."/>
        </authorList>
    </citation>
    <scope>NUCLEOTIDE SEQUENCE</scope>
    <source>
        <strain evidence="2">AVDCRST_MAG49</strain>
    </source>
</reference>
<evidence type="ECO:0000313" key="2">
    <source>
        <dbReference type="EMBL" id="CAA9539566.1"/>
    </source>
</evidence>
<accession>A0A6J4U5G5</accession>
<proteinExistence type="predicted"/>